<evidence type="ECO:0000256" key="5">
    <source>
        <dbReference type="ARBA" id="ARBA00023136"/>
    </source>
</evidence>
<keyword evidence="5 6" id="KW-0472">Membrane</keyword>
<evidence type="ECO:0000256" key="1">
    <source>
        <dbReference type="ARBA" id="ARBA00004651"/>
    </source>
</evidence>
<dbReference type="PANTHER" id="PTHR30250">
    <property type="entry name" value="PST FAMILY PREDICTED COLANIC ACID TRANSPORTER"/>
    <property type="match status" value="1"/>
</dbReference>
<name>A0A6J7I5V9_9ZZZZ</name>
<evidence type="ECO:0000256" key="6">
    <source>
        <dbReference type="SAM" id="Phobius"/>
    </source>
</evidence>
<feature type="transmembrane region" description="Helical" evidence="6">
    <location>
        <begin position="80"/>
        <end position="108"/>
    </location>
</feature>
<feature type="transmembrane region" description="Helical" evidence="6">
    <location>
        <begin position="438"/>
        <end position="460"/>
    </location>
</feature>
<sequence length="484" mass="50824">MAGRHRADRGQQGFSKSHPAAVQDMAPNELVDTAAPAGGLSSQEQKAVLWGTVFRVLGTPIMALLGLLNTAIIVRETGESIFGIVSLIATMSLLFPFADLGIGAVVTNASSRAGKLSEDPVTVGTIQRAYRVLAMIAAGLIMAFVLIMIFDKWGAVIGLTTGPDDRWVITLAASLFALSLPMGLGIRILIGINKNQLAVLVLMSNTVFGLLITVGLMLVGAHGIFFAIPGVLGALLGNIVGTIVALRMSGLGTTVFAAPVEEMAQVKLLAGSLWMLIASVGLPLGLQSHRVILSHLSTPEALSRYALMAQVYALGWSVFSTAGMAYWPVFVKRRGDQAGTIKMWIKIVLVFFGVSVVAAVFISLLGPFATNILSSGEVITGTWLAVAFGCLLVVQCIHLPAGVLLTTPTEMRFQAFCIMGMGLISVVGGILVAPEYGAVGVVFVAAAAVLVTQIVPDFAFVPRLVRRRDPVEVDQAETSGSVSV</sequence>
<evidence type="ECO:0000256" key="4">
    <source>
        <dbReference type="ARBA" id="ARBA00022989"/>
    </source>
</evidence>
<accession>A0A6J7I5V9</accession>
<dbReference type="PANTHER" id="PTHR30250:SF26">
    <property type="entry name" value="PSMA PROTEIN"/>
    <property type="match status" value="1"/>
</dbReference>
<feature type="transmembrane region" description="Helical" evidence="6">
    <location>
        <begin position="266"/>
        <end position="286"/>
    </location>
</feature>
<dbReference type="InterPro" id="IPR050833">
    <property type="entry name" value="Poly_Biosynth_Transport"/>
</dbReference>
<evidence type="ECO:0000313" key="7">
    <source>
        <dbReference type="EMBL" id="CAB4926022.1"/>
    </source>
</evidence>
<keyword evidence="3 6" id="KW-0812">Transmembrane</keyword>
<keyword evidence="4 6" id="KW-1133">Transmembrane helix</keyword>
<dbReference type="AlphaFoldDB" id="A0A6J7I5V9"/>
<feature type="transmembrane region" description="Helical" evidence="6">
    <location>
        <begin position="378"/>
        <end position="401"/>
    </location>
</feature>
<keyword evidence="2" id="KW-1003">Cell membrane</keyword>
<gene>
    <name evidence="7" type="ORF">UFOPK3472_03836</name>
</gene>
<protein>
    <submittedName>
        <fullName evidence="7">Unannotated protein</fullName>
    </submittedName>
</protein>
<dbReference type="GO" id="GO:0005886">
    <property type="term" value="C:plasma membrane"/>
    <property type="evidence" value="ECO:0007669"/>
    <property type="project" value="UniProtKB-SubCell"/>
</dbReference>
<feature type="transmembrane region" description="Helical" evidence="6">
    <location>
        <begin position="197"/>
        <end position="218"/>
    </location>
</feature>
<comment type="subcellular location">
    <subcellularLocation>
        <location evidence="1">Cell membrane</location>
        <topology evidence="1">Multi-pass membrane protein</topology>
    </subcellularLocation>
</comment>
<proteinExistence type="predicted"/>
<dbReference type="EMBL" id="CAFBLX010000414">
    <property type="protein sequence ID" value="CAB4926022.1"/>
    <property type="molecule type" value="Genomic_DNA"/>
</dbReference>
<feature type="transmembrane region" description="Helical" evidence="6">
    <location>
        <begin position="129"/>
        <end position="149"/>
    </location>
</feature>
<feature type="transmembrane region" description="Helical" evidence="6">
    <location>
        <begin position="306"/>
        <end position="331"/>
    </location>
</feature>
<evidence type="ECO:0000256" key="3">
    <source>
        <dbReference type="ARBA" id="ARBA00022692"/>
    </source>
</evidence>
<organism evidence="7">
    <name type="scientific">freshwater metagenome</name>
    <dbReference type="NCBI Taxonomy" id="449393"/>
    <lineage>
        <taxon>unclassified sequences</taxon>
        <taxon>metagenomes</taxon>
        <taxon>ecological metagenomes</taxon>
    </lineage>
</organism>
<feature type="transmembrane region" description="Helical" evidence="6">
    <location>
        <begin position="343"/>
        <end position="366"/>
    </location>
</feature>
<feature type="transmembrane region" description="Helical" evidence="6">
    <location>
        <begin position="224"/>
        <end position="246"/>
    </location>
</feature>
<evidence type="ECO:0000256" key="2">
    <source>
        <dbReference type="ARBA" id="ARBA00022475"/>
    </source>
</evidence>
<reference evidence="7" key="1">
    <citation type="submission" date="2020-05" db="EMBL/GenBank/DDBJ databases">
        <authorList>
            <person name="Chiriac C."/>
            <person name="Salcher M."/>
            <person name="Ghai R."/>
            <person name="Kavagutti S V."/>
        </authorList>
    </citation>
    <scope>NUCLEOTIDE SEQUENCE</scope>
</reference>
<feature type="transmembrane region" description="Helical" evidence="6">
    <location>
        <begin position="169"/>
        <end position="190"/>
    </location>
</feature>
<feature type="transmembrane region" description="Helical" evidence="6">
    <location>
        <begin position="53"/>
        <end position="74"/>
    </location>
</feature>
<feature type="transmembrane region" description="Helical" evidence="6">
    <location>
        <begin position="413"/>
        <end position="432"/>
    </location>
</feature>